<evidence type="ECO:0000256" key="8">
    <source>
        <dbReference type="ARBA" id="ARBA00023014"/>
    </source>
</evidence>
<comment type="caution">
    <text evidence="15">Lacks conserved residue(s) required for the propagation of feature annotation.</text>
</comment>
<dbReference type="EMBL" id="CP024988">
    <property type="protein sequence ID" value="AWT25878.1"/>
    <property type="molecule type" value="Genomic_DNA"/>
</dbReference>
<evidence type="ECO:0000313" key="18">
    <source>
        <dbReference type="EMBL" id="AWT25878.1"/>
    </source>
</evidence>
<keyword evidence="6 15" id="KW-0460">Magnesium</keyword>
<dbReference type="FunFam" id="3.50.30.80:FF:000001">
    <property type="entry name" value="Dihydroxy-acid dehydratase"/>
    <property type="match status" value="1"/>
</dbReference>
<dbReference type="GO" id="GO:0051537">
    <property type="term" value="F:2 iron, 2 sulfur cluster binding"/>
    <property type="evidence" value="ECO:0007669"/>
    <property type="project" value="UniProtKB-UniRule"/>
</dbReference>
<proteinExistence type="inferred from homology"/>
<dbReference type="UniPathway" id="UPA00049">
    <property type="reaction ID" value="UER00061"/>
</dbReference>
<dbReference type="AlphaFoldDB" id="A0A2Z3YNH1"/>
<dbReference type="GO" id="GO:0000287">
    <property type="term" value="F:magnesium ion binding"/>
    <property type="evidence" value="ECO:0007669"/>
    <property type="project" value="UniProtKB-UniRule"/>
</dbReference>
<organism evidence="18 19">
    <name type="scientific">Corynebacterium provencense</name>
    <dbReference type="NCBI Taxonomy" id="1737425"/>
    <lineage>
        <taxon>Bacteria</taxon>
        <taxon>Bacillati</taxon>
        <taxon>Actinomycetota</taxon>
        <taxon>Actinomycetes</taxon>
        <taxon>Mycobacteriales</taxon>
        <taxon>Corynebacteriaceae</taxon>
        <taxon>Corynebacterium</taxon>
    </lineage>
</organism>
<evidence type="ECO:0000256" key="3">
    <source>
        <dbReference type="ARBA" id="ARBA00022605"/>
    </source>
</evidence>
<comment type="function">
    <text evidence="15">Functions in the biosynthesis of branched-chain amino acids. Catalyzes the dehydration of (2R,3R)-2,3-dihydroxy-3-methylpentanoate (2,3-dihydroxy-3-methylvalerate) into 2-oxo-3-methylpentanoate (2-oxo-3-methylvalerate) and of (2R)-2,3-dihydroxy-3-methylbutanoate (2,3-dihydroxyisovalerate) into 2-oxo-3-methylbutanoate (2-oxoisovalerate), the penultimate precursor to L-isoleucine and L-valine, respectively.</text>
</comment>
<dbReference type="NCBIfam" id="TIGR00110">
    <property type="entry name" value="ilvD"/>
    <property type="match status" value="1"/>
</dbReference>
<evidence type="ECO:0000259" key="17">
    <source>
        <dbReference type="Pfam" id="PF24877"/>
    </source>
</evidence>
<dbReference type="HAMAP" id="MF_00012">
    <property type="entry name" value="IlvD"/>
    <property type="match status" value="1"/>
</dbReference>
<dbReference type="Proteomes" id="UP000247696">
    <property type="component" value="Chromosome"/>
</dbReference>
<accession>A0A2Z3YNH1</accession>
<evidence type="ECO:0000313" key="19">
    <source>
        <dbReference type="Proteomes" id="UP000247696"/>
    </source>
</evidence>
<evidence type="ECO:0000256" key="4">
    <source>
        <dbReference type="ARBA" id="ARBA00022714"/>
    </source>
</evidence>
<dbReference type="InterPro" id="IPR000581">
    <property type="entry name" value="ILV_EDD_N"/>
</dbReference>
<dbReference type="GO" id="GO:0004160">
    <property type="term" value="F:dihydroxy-acid dehydratase activity"/>
    <property type="evidence" value="ECO:0007669"/>
    <property type="project" value="UniProtKB-UniRule"/>
</dbReference>
<dbReference type="RefSeq" id="WP_110481256.1">
    <property type="nucleotide sequence ID" value="NZ_CP024988.1"/>
</dbReference>
<keyword evidence="5 15" id="KW-0479">Metal-binding</keyword>
<gene>
    <name evidence="15 18" type="primary">ilvD</name>
    <name evidence="18" type="ORF">Csp1_10730</name>
</gene>
<dbReference type="KEGG" id="cpre:Csp1_10730"/>
<comment type="similarity">
    <text evidence="2 15">Belongs to the IlvD/Edd family.</text>
</comment>
<dbReference type="UniPathway" id="UPA00047">
    <property type="reaction ID" value="UER00057"/>
</dbReference>
<feature type="binding site" description="via carbamate group" evidence="15">
    <location>
        <position position="126"/>
    </location>
    <ligand>
        <name>Mg(2+)</name>
        <dbReference type="ChEBI" id="CHEBI:18420"/>
    </ligand>
</feature>
<evidence type="ECO:0000256" key="10">
    <source>
        <dbReference type="ARBA" id="ARBA00023304"/>
    </source>
</evidence>
<keyword evidence="9 15" id="KW-0456">Lyase</keyword>
<evidence type="ECO:0000256" key="11">
    <source>
        <dbReference type="ARBA" id="ARBA00029304"/>
    </source>
</evidence>
<keyword evidence="10 15" id="KW-0100">Branched-chain amino acid biosynthesis</keyword>
<evidence type="ECO:0000256" key="7">
    <source>
        <dbReference type="ARBA" id="ARBA00023004"/>
    </source>
</evidence>
<comment type="catalytic activity">
    <reaction evidence="11">
        <text>(2R)-2,3-dihydroxy-3-methylbutanoate = 3-methyl-2-oxobutanoate + H2O</text>
        <dbReference type="Rhea" id="RHEA:24809"/>
        <dbReference type="ChEBI" id="CHEBI:11851"/>
        <dbReference type="ChEBI" id="CHEBI:15377"/>
        <dbReference type="ChEBI" id="CHEBI:49072"/>
        <dbReference type="EC" id="4.2.1.9"/>
    </reaction>
    <physiologicalReaction direction="left-to-right" evidence="11">
        <dbReference type="Rhea" id="RHEA:24810"/>
    </physiologicalReaction>
</comment>
<evidence type="ECO:0000256" key="2">
    <source>
        <dbReference type="ARBA" id="ARBA00006486"/>
    </source>
</evidence>
<comment type="subunit">
    <text evidence="15">Homodimer.</text>
</comment>
<dbReference type="GO" id="GO:0009097">
    <property type="term" value="P:isoleucine biosynthetic process"/>
    <property type="evidence" value="ECO:0007669"/>
    <property type="project" value="UniProtKB-UniRule"/>
</dbReference>
<evidence type="ECO:0000256" key="1">
    <source>
        <dbReference type="ARBA" id="ARBA00001946"/>
    </source>
</evidence>
<dbReference type="PANTHER" id="PTHR43661">
    <property type="entry name" value="D-XYLONATE DEHYDRATASE"/>
    <property type="match status" value="1"/>
</dbReference>
<dbReference type="Pfam" id="PF00920">
    <property type="entry name" value="ILVD_EDD_N"/>
    <property type="match status" value="1"/>
</dbReference>
<keyword evidence="4 15" id="KW-0001">2Fe-2S</keyword>
<dbReference type="InterPro" id="IPR037237">
    <property type="entry name" value="IlvD/EDD_N"/>
</dbReference>
<dbReference type="Pfam" id="PF24877">
    <property type="entry name" value="ILV_EDD_C"/>
    <property type="match status" value="1"/>
</dbReference>
<sequence length="617" mass="65333">MNKIPFRSSVTTQGRNASGARSLWRATGMTDGDFDKPIIAIANSYTQFVPGHVHLKNVGDIVAEAVKEAGGVAREFNTIAVDDGIAMGHSGMLYSLPSREIISDSVEYMVNAHQADALVCISNCDKITPGMLNAALRLNIPVVFVSGGPMEAGKAVVVDGVAHAPTDLISSISASANDQVTQQGLLTVEQAACPTCGSCSGMFTANSMNCLTEALGLSLPGNGSTLATHHARRALFSEAGRLIVDLCHRYYGEGDASVLPRSIATREAFENSMALDMAMGGSTNTVLHILAAAQEGGVDFDLQDIDNLSKRVPCLSKVAPNSNYHMEDVHRAGGIPRILGELWRGGKLNENVHTVHSATLAEWLERWDISAAHPAPEAVALYHAAPGGVRTTEPFSTDNVWDELDTDDEHGCIHSVEHAITADGGLVILRGNLAPDGAVIKSAGIDESLWHFSGPALVVESQEEAVDVILKRKVRPGNVIVVRYEGPAGGPGMQEMLHPTAFLKGSGLGKKCALITDGRFSGGSSGISVGHISPEAAAGGLIGLVRNGDTVTIDVHNRQLNLELSEEEIASRRAEMEASPRPWKPVSRKRKVTKALRAYASMASSADKGAVRIVEED</sequence>
<comment type="cofactor">
    <cofactor evidence="1 15">
        <name>Mg(2+)</name>
        <dbReference type="ChEBI" id="CHEBI:18420"/>
    </cofactor>
</comment>
<dbReference type="InterPro" id="IPR042096">
    <property type="entry name" value="Dihydro-acid_dehy_C"/>
</dbReference>
<protein>
    <recommendedName>
        <fullName evidence="14 15">Dihydroxy-acid dehydratase</fullName>
        <shortName evidence="15">DAD</shortName>
        <ecNumber evidence="14 15">4.2.1.9</ecNumber>
    </recommendedName>
</protein>
<evidence type="ECO:0000256" key="12">
    <source>
        <dbReference type="ARBA" id="ARBA00029436"/>
    </source>
</evidence>
<feature type="binding site" evidence="15">
    <location>
        <position position="495"/>
    </location>
    <ligand>
        <name>Mg(2+)</name>
        <dbReference type="ChEBI" id="CHEBI:18420"/>
    </ligand>
</feature>
<keyword evidence="19" id="KW-1185">Reference proteome</keyword>
<dbReference type="GO" id="GO:0009099">
    <property type="term" value="P:L-valine biosynthetic process"/>
    <property type="evidence" value="ECO:0007669"/>
    <property type="project" value="UniProtKB-UniRule"/>
</dbReference>
<dbReference type="SUPFAM" id="SSF143975">
    <property type="entry name" value="IlvD/EDD N-terminal domain-like"/>
    <property type="match status" value="1"/>
</dbReference>
<dbReference type="EC" id="4.2.1.9" evidence="14 15"/>
<dbReference type="PROSITE" id="PS00887">
    <property type="entry name" value="ILVD_EDD_2"/>
    <property type="match status" value="1"/>
</dbReference>
<comment type="cofactor">
    <cofactor evidence="15">
        <name>[2Fe-2S] cluster</name>
        <dbReference type="ChEBI" id="CHEBI:190135"/>
    </cofactor>
    <text evidence="15">Binds 1 [2Fe-2S] cluster per subunit. This cluster acts as a Lewis acid cofactor.</text>
</comment>
<evidence type="ECO:0000256" key="5">
    <source>
        <dbReference type="ARBA" id="ARBA00022723"/>
    </source>
</evidence>
<feature type="binding site" evidence="15">
    <location>
        <position position="83"/>
    </location>
    <ligand>
        <name>Mg(2+)</name>
        <dbReference type="ChEBI" id="CHEBI:18420"/>
    </ligand>
</feature>
<dbReference type="SUPFAM" id="SSF52016">
    <property type="entry name" value="LeuD/IlvD-like"/>
    <property type="match status" value="1"/>
</dbReference>
<feature type="modified residue" description="N6-carboxylysine" evidence="15">
    <location>
        <position position="126"/>
    </location>
</feature>
<keyword evidence="8 15" id="KW-0411">Iron-sulfur</keyword>
<comment type="pathway">
    <text evidence="12 15">Amino-acid biosynthesis; L-valine biosynthesis; L-valine from pyruvate: step 3/4.</text>
</comment>
<dbReference type="PANTHER" id="PTHR43661:SF3">
    <property type="entry name" value="D-XYLONATE DEHYDRATASE YAGF-RELATED"/>
    <property type="match status" value="1"/>
</dbReference>
<dbReference type="GO" id="GO:0005829">
    <property type="term" value="C:cytosol"/>
    <property type="evidence" value="ECO:0007669"/>
    <property type="project" value="TreeGrafter"/>
</dbReference>
<evidence type="ECO:0000259" key="16">
    <source>
        <dbReference type="Pfam" id="PF00920"/>
    </source>
</evidence>
<dbReference type="Gene3D" id="3.50.30.80">
    <property type="entry name" value="IlvD/EDD C-terminal domain-like"/>
    <property type="match status" value="1"/>
</dbReference>
<evidence type="ECO:0000256" key="15">
    <source>
        <dbReference type="HAMAP-Rule" id="MF_00012"/>
    </source>
</evidence>
<dbReference type="PROSITE" id="PS00886">
    <property type="entry name" value="ILVD_EDD_1"/>
    <property type="match status" value="1"/>
</dbReference>
<name>A0A2Z3YNH1_9CORY</name>
<feature type="active site" description="Proton acceptor" evidence="15">
    <location>
        <position position="521"/>
    </location>
</feature>
<feature type="binding site" evidence="15">
    <location>
        <position position="125"/>
    </location>
    <ligand>
        <name>Mg(2+)</name>
        <dbReference type="ChEBI" id="CHEBI:18420"/>
    </ligand>
</feature>
<feature type="domain" description="Dihydroxy-acid/6-phosphogluconate dehydratase C-terminal" evidence="17">
    <location>
        <begin position="412"/>
        <end position="610"/>
    </location>
</feature>
<dbReference type="NCBIfam" id="NF009103">
    <property type="entry name" value="PRK12448.1"/>
    <property type="match status" value="1"/>
</dbReference>
<comment type="pathway">
    <text evidence="13 15">Amino-acid biosynthesis; L-isoleucine biosynthesis; L-isoleucine from 2-oxobutanoate: step 3/4.</text>
</comment>
<comment type="catalytic activity">
    <reaction evidence="15">
        <text>(2R,3R)-2,3-dihydroxy-3-methylpentanoate = (S)-3-methyl-2-oxopentanoate + H2O</text>
        <dbReference type="Rhea" id="RHEA:27694"/>
        <dbReference type="ChEBI" id="CHEBI:15377"/>
        <dbReference type="ChEBI" id="CHEBI:35146"/>
        <dbReference type="ChEBI" id="CHEBI:49258"/>
        <dbReference type="EC" id="4.2.1.9"/>
    </reaction>
</comment>
<evidence type="ECO:0000256" key="14">
    <source>
        <dbReference type="ARBA" id="ARBA00029490"/>
    </source>
</evidence>
<evidence type="ECO:0000256" key="13">
    <source>
        <dbReference type="ARBA" id="ARBA00029437"/>
    </source>
</evidence>
<reference evidence="19" key="1">
    <citation type="submission" date="2017-11" db="EMBL/GenBank/DDBJ databases">
        <title>Otitis media/interna in a cat caused by the recently described species Corynebacterium provencense.</title>
        <authorList>
            <person name="Kittl S."/>
            <person name="Brodard I."/>
            <person name="Rychener L."/>
            <person name="Jores J."/>
            <person name="Roosje P."/>
            <person name="Gobeli Brawand S."/>
        </authorList>
    </citation>
    <scope>NUCLEOTIDE SEQUENCE [LARGE SCALE GENOMIC DNA]</scope>
    <source>
        <strain evidence="19">17KM38</strain>
    </source>
</reference>
<evidence type="ECO:0000256" key="6">
    <source>
        <dbReference type="ARBA" id="ARBA00022842"/>
    </source>
</evidence>
<keyword evidence="3 15" id="KW-0028">Amino-acid biosynthesis</keyword>
<keyword evidence="7 15" id="KW-0408">Iron</keyword>
<dbReference type="STRING" id="1737425.GCA_900049755_00213"/>
<dbReference type="InterPro" id="IPR020558">
    <property type="entry name" value="DiOHA_6PGluconate_deHydtase_CS"/>
</dbReference>
<dbReference type="OrthoDB" id="9807077at2"/>
<dbReference type="InterPro" id="IPR056740">
    <property type="entry name" value="ILV_EDD_C"/>
</dbReference>
<dbReference type="InterPro" id="IPR004404">
    <property type="entry name" value="DihydroxyA_deHydtase"/>
</dbReference>
<feature type="domain" description="Dihydroxy-acid/6-phosphogluconate dehydratase N-terminal" evidence="16">
    <location>
        <begin position="36"/>
        <end position="362"/>
    </location>
</feature>
<evidence type="ECO:0000256" key="9">
    <source>
        <dbReference type="ARBA" id="ARBA00023239"/>
    </source>
</evidence>